<evidence type="ECO:0000313" key="2">
    <source>
        <dbReference type="Proteomes" id="UP000195402"/>
    </source>
</evidence>
<organism evidence="1 2">
    <name type="scientific">Macleaya cordata</name>
    <name type="common">Five-seeded plume-poppy</name>
    <name type="synonym">Bocconia cordata</name>
    <dbReference type="NCBI Taxonomy" id="56857"/>
    <lineage>
        <taxon>Eukaryota</taxon>
        <taxon>Viridiplantae</taxon>
        <taxon>Streptophyta</taxon>
        <taxon>Embryophyta</taxon>
        <taxon>Tracheophyta</taxon>
        <taxon>Spermatophyta</taxon>
        <taxon>Magnoliopsida</taxon>
        <taxon>Ranunculales</taxon>
        <taxon>Papaveraceae</taxon>
        <taxon>Papaveroideae</taxon>
        <taxon>Macleaya</taxon>
    </lineage>
</organism>
<dbReference type="Pfam" id="PF14009">
    <property type="entry name" value="PADRE"/>
    <property type="match status" value="1"/>
</dbReference>
<dbReference type="InterPro" id="IPR025322">
    <property type="entry name" value="PADRE_dom"/>
</dbReference>
<protein>
    <recommendedName>
        <fullName evidence="3">DUF4228 domain-containing protein</fullName>
    </recommendedName>
</protein>
<keyword evidence="2" id="KW-1185">Reference proteome</keyword>
<evidence type="ECO:0000313" key="1">
    <source>
        <dbReference type="EMBL" id="OVA04716.1"/>
    </source>
</evidence>
<dbReference type="PANTHER" id="PTHR33148:SF41">
    <property type="entry name" value="DUF4228 DOMAIN PROTEIN"/>
    <property type="match status" value="1"/>
</dbReference>
<comment type="caution">
    <text evidence="1">The sequence shown here is derived from an EMBL/GenBank/DDBJ whole genome shotgun (WGS) entry which is preliminary data.</text>
</comment>
<reference evidence="1 2" key="1">
    <citation type="journal article" date="2017" name="Mol. Plant">
        <title>The Genome of Medicinal Plant Macleaya cordata Provides New Insights into Benzylisoquinoline Alkaloids Metabolism.</title>
        <authorList>
            <person name="Liu X."/>
            <person name="Liu Y."/>
            <person name="Huang P."/>
            <person name="Ma Y."/>
            <person name="Qing Z."/>
            <person name="Tang Q."/>
            <person name="Cao H."/>
            <person name="Cheng P."/>
            <person name="Zheng Y."/>
            <person name="Yuan Z."/>
            <person name="Zhou Y."/>
            <person name="Liu J."/>
            <person name="Tang Z."/>
            <person name="Zhuo Y."/>
            <person name="Zhang Y."/>
            <person name="Yu L."/>
            <person name="Huang J."/>
            <person name="Yang P."/>
            <person name="Peng Q."/>
            <person name="Zhang J."/>
            <person name="Jiang W."/>
            <person name="Zhang Z."/>
            <person name="Lin K."/>
            <person name="Ro D.K."/>
            <person name="Chen X."/>
            <person name="Xiong X."/>
            <person name="Shang Y."/>
            <person name="Huang S."/>
            <person name="Zeng J."/>
        </authorList>
    </citation>
    <scope>NUCLEOTIDE SEQUENCE [LARGE SCALE GENOMIC DNA]</scope>
    <source>
        <strain evidence="2">cv. BLH2017</strain>
        <tissue evidence="1">Root</tissue>
    </source>
</reference>
<dbReference type="PANTHER" id="PTHR33148">
    <property type="entry name" value="PLASTID MOVEMENT IMPAIRED PROTEIN-RELATED"/>
    <property type="match status" value="1"/>
</dbReference>
<dbReference type="OrthoDB" id="1406886at2759"/>
<accession>A0A200Q2M1</accession>
<dbReference type="InParanoid" id="A0A200Q2M1"/>
<dbReference type="OMA" id="QPLIHNE"/>
<name>A0A200Q2M1_MACCD</name>
<dbReference type="Proteomes" id="UP000195402">
    <property type="component" value="Unassembled WGS sequence"/>
</dbReference>
<dbReference type="STRING" id="56857.A0A200Q2M1"/>
<evidence type="ECO:0008006" key="3">
    <source>
        <dbReference type="Google" id="ProtNLM"/>
    </source>
</evidence>
<sequence length="210" mass="22786">MGNCVFNGFTQVVQVIKVATSNGGIMEFYTPITAESITNEFPGHGIYKSRSHSTKPLLHNEELLPGELYFLLPLNTGSVVGINKSTRDQVQVDFTKPVIINPTSATSCSSSFITPYRMSFDNQGILKRSDSEVIRSTSYGSSGVWKVKLVISPEQLSEILSHETSTEALVNSVRTVAKCGNGVPSSSSLASSDQWSLSSSWKASSDNFFT</sequence>
<proteinExistence type="predicted"/>
<gene>
    <name evidence="1" type="ORF">BVC80_1719g45</name>
</gene>
<dbReference type="EMBL" id="MVGT01003289">
    <property type="protein sequence ID" value="OVA04716.1"/>
    <property type="molecule type" value="Genomic_DNA"/>
</dbReference>
<dbReference type="AlphaFoldDB" id="A0A200Q2M1"/>